<dbReference type="InterPro" id="IPR036974">
    <property type="entry name" value="PUA_sf"/>
</dbReference>
<keyword evidence="10" id="KW-1185">Reference proteome</keyword>
<evidence type="ECO:0000256" key="3">
    <source>
        <dbReference type="ARBA" id="ARBA00009199"/>
    </source>
</evidence>
<dbReference type="Proteomes" id="UP000675881">
    <property type="component" value="Chromosome 9"/>
</dbReference>
<dbReference type="InterPro" id="IPR020556">
    <property type="entry name" value="Amidase_CS"/>
</dbReference>
<comment type="function">
    <text evidence="1">Required for proper 34S pre-rRNA processing and 60S ribosome subunit assembly.</text>
</comment>
<comment type="similarity">
    <text evidence="4">Belongs to the NIP7 family.</text>
</comment>
<dbReference type="GO" id="GO:0005730">
    <property type="term" value="C:nucleolus"/>
    <property type="evidence" value="ECO:0007669"/>
    <property type="project" value="UniProtKB-SubCell"/>
</dbReference>
<dbReference type="InterPro" id="IPR005155">
    <property type="entry name" value="UPF0113_PUA"/>
</dbReference>
<evidence type="ECO:0000313" key="10">
    <source>
        <dbReference type="Proteomes" id="UP000675881"/>
    </source>
</evidence>
<keyword evidence="7" id="KW-0694">RNA-binding</keyword>
<dbReference type="GO" id="GO:0042254">
    <property type="term" value="P:ribosome biogenesis"/>
    <property type="evidence" value="ECO:0007669"/>
    <property type="project" value="UniProtKB-KW"/>
</dbReference>
<dbReference type="GO" id="GO:0003723">
    <property type="term" value="F:RNA binding"/>
    <property type="evidence" value="ECO:0007669"/>
    <property type="project" value="UniProtKB-KW"/>
</dbReference>
<protein>
    <recommendedName>
        <fullName evidence="5">60S ribosome subunit biogenesis protein NIP7 homolog</fullName>
    </recommendedName>
</protein>
<dbReference type="GO" id="GO:0070681">
    <property type="term" value="P:glutaminyl-tRNAGln biosynthesis via transamidation"/>
    <property type="evidence" value="ECO:0007669"/>
    <property type="project" value="TreeGrafter"/>
</dbReference>
<evidence type="ECO:0000313" key="9">
    <source>
        <dbReference type="EMBL" id="CAF3038676.1"/>
    </source>
</evidence>
<dbReference type="EMBL" id="HG994588">
    <property type="protein sequence ID" value="CAF3038676.1"/>
    <property type="molecule type" value="Genomic_DNA"/>
</dbReference>
<reference evidence="9" key="1">
    <citation type="submission" date="2021-02" db="EMBL/GenBank/DDBJ databases">
        <authorList>
            <person name="Bekaert M."/>
        </authorList>
    </citation>
    <scope>NUCLEOTIDE SEQUENCE</scope>
    <source>
        <strain evidence="9">IoA-00</strain>
    </source>
</reference>
<dbReference type="GO" id="GO:0005739">
    <property type="term" value="C:mitochondrion"/>
    <property type="evidence" value="ECO:0007669"/>
    <property type="project" value="TreeGrafter"/>
</dbReference>
<keyword evidence="6" id="KW-0690">Ribosome biogenesis</keyword>
<dbReference type="Pfam" id="PF17833">
    <property type="entry name" value="pre-PUA_NIP7"/>
    <property type="match status" value="1"/>
</dbReference>
<dbReference type="InterPro" id="IPR002478">
    <property type="entry name" value="PUA"/>
</dbReference>
<dbReference type="GO" id="GO:0050567">
    <property type="term" value="F:glutaminyl-tRNA synthase (glutamine-hydrolyzing) activity"/>
    <property type="evidence" value="ECO:0007669"/>
    <property type="project" value="TreeGrafter"/>
</dbReference>
<evidence type="ECO:0000256" key="8">
    <source>
        <dbReference type="ARBA" id="ARBA00023242"/>
    </source>
</evidence>
<keyword evidence="8" id="KW-0539">Nucleus</keyword>
<dbReference type="Pfam" id="PF03657">
    <property type="entry name" value="UPF0113"/>
    <property type="match status" value="1"/>
</dbReference>
<dbReference type="InterPro" id="IPR040598">
    <property type="entry name" value="NIP7_N"/>
</dbReference>
<evidence type="ECO:0000256" key="5">
    <source>
        <dbReference type="ARBA" id="ARBA00018162"/>
    </source>
</evidence>
<comment type="subcellular location">
    <subcellularLocation>
        <location evidence="2">Nucleus</location>
        <location evidence="2">Nucleolus</location>
    </subcellularLocation>
</comment>
<dbReference type="PANTHER" id="PTHR11895">
    <property type="entry name" value="TRANSAMIDASE"/>
    <property type="match status" value="1"/>
</dbReference>
<dbReference type="Pfam" id="PF01425">
    <property type="entry name" value="Amidase"/>
    <property type="match status" value="2"/>
</dbReference>
<dbReference type="InterPro" id="IPR055359">
    <property type="entry name" value="Nip7_N_euk"/>
</dbReference>
<dbReference type="SUPFAM" id="SSF88802">
    <property type="entry name" value="Pre-PUA domain"/>
    <property type="match status" value="1"/>
</dbReference>
<comment type="similarity">
    <text evidence="3">Belongs to the amidase family.</text>
</comment>
<sequence>MRPLTEEETKTLFEKLSKYIGEESIKRLIDRSDGVYCFRLHKVRVYYVSEEIMKRAANLARSELICLGTCFGKFTKTGKFRLHITALDYLAPYAPFKIWLKSSSEQGFLYGKNVVKSGLGRITENTEKYQGVVVYNMSDLPLGFGVAARSTAECRHADPMTVVCFSSGGYRRIHSEVHAAFRNGSLSPSKLFEESMNRISKIKHLNAFTDVIHCSKLDHHSPSGPLEGITLSVKDNYCIKDTFTTCASQMLRSFKSPYTATVVDKAFKSGAVLVGKTNMDEFAMGSGSVDSIFGPVLNPWSFFECQSSRNCNTLMNDYKIAGGSSGGSAVSVATGASMLSLGSDTGGSVRLPSAWCGICSLKPTYGALSRHGLIPLVNSLDVPGLMANHVEDLEIFFKLLKGKDPLDSTTVEINDEVNSFEIKNLRIGIPQEYHCEGMSEDVLSVWSESIDLLDDAVLNAAEVASNMSRYDGLEYGLRTETMDSLHELFTQNRTLGFNDVVKVRHLIHKDFQNIFSQGIDLLITPVTLSDAPRYGDFVTSDNRSRTVQHDYCTQPINLAGLPAATIPLKLSKKRPTPSHTDCRTPI</sequence>
<dbReference type="Gene3D" id="3.90.1300.10">
    <property type="entry name" value="Amidase signature (AS) domain"/>
    <property type="match status" value="1"/>
</dbReference>
<dbReference type="GO" id="GO:0030956">
    <property type="term" value="C:glutamyl-tRNA(Gln) amidotransferase complex"/>
    <property type="evidence" value="ECO:0007669"/>
    <property type="project" value="TreeGrafter"/>
</dbReference>
<dbReference type="SUPFAM" id="SSF75304">
    <property type="entry name" value="Amidase signature (AS) enzymes"/>
    <property type="match status" value="1"/>
</dbReference>
<organism evidence="9 10">
    <name type="scientific">Lepeophtheirus salmonis</name>
    <name type="common">Salmon louse</name>
    <name type="synonym">Caligus salmonis</name>
    <dbReference type="NCBI Taxonomy" id="72036"/>
    <lineage>
        <taxon>Eukaryota</taxon>
        <taxon>Metazoa</taxon>
        <taxon>Ecdysozoa</taxon>
        <taxon>Arthropoda</taxon>
        <taxon>Crustacea</taxon>
        <taxon>Multicrustacea</taxon>
        <taxon>Hexanauplia</taxon>
        <taxon>Copepoda</taxon>
        <taxon>Siphonostomatoida</taxon>
        <taxon>Caligidae</taxon>
        <taxon>Lepeophtheirus</taxon>
    </lineage>
</organism>
<dbReference type="Gene3D" id="3.10.450.220">
    <property type="match status" value="1"/>
</dbReference>
<accession>A0A7R8D5T4</accession>
<dbReference type="CDD" id="cd21146">
    <property type="entry name" value="Nip7_N_euk"/>
    <property type="match status" value="1"/>
</dbReference>
<dbReference type="PROSITE" id="PS00571">
    <property type="entry name" value="AMIDASES"/>
    <property type="match status" value="1"/>
</dbReference>
<dbReference type="PANTHER" id="PTHR11895:SF7">
    <property type="entry name" value="GLUTAMYL-TRNA(GLN) AMIDOTRANSFERASE SUBUNIT A, MITOCHONDRIAL"/>
    <property type="match status" value="1"/>
</dbReference>
<dbReference type="Gene3D" id="2.30.130.10">
    <property type="entry name" value="PUA domain"/>
    <property type="match status" value="1"/>
</dbReference>
<dbReference type="InterPro" id="IPR000120">
    <property type="entry name" value="Amidase"/>
</dbReference>
<dbReference type="SMART" id="SM00359">
    <property type="entry name" value="PUA"/>
    <property type="match status" value="1"/>
</dbReference>
<gene>
    <name evidence="9" type="ORF">LSAA_14890</name>
</gene>
<evidence type="ECO:0000256" key="1">
    <source>
        <dbReference type="ARBA" id="ARBA00004087"/>
    </source>
</evidence>
<evidence type="ECO:0000256" key="2">
    <source>
        <dbReference type="ARBA" id="ARBA00004604"/>
    </source>
</evidence>
<keyword evidence="9" id="KW-0436">Ligase</keyword>
<name>A0A7R8D5T4_LEPSM</name>
<dbReference type="GO" id="GO:0032543">
    <property type="term" value="P:mitochondrial translation"/>
    <property type="evidence" value="ECO:0007669"/>
    <property type="project" value="TreeGrafter"/>
</dbReference>
<dbReference type="InterPro" id="IPR015947">
    <property type="entry name" value="PUA-like_sf"/>
</dbReference>
<dbReference type="InterPro" id="IPR036928">
    <property type="entry name" value="AS_sf"/>
</dbReference>
<evidence type="ECO:0000256" key="7">
    <source>
        <dbReference type="ARBA" id="ARBA00022884"/>
    </source>
</evidence>
<dbReference type="CDD" id="cd21151">
    <property type="entry name" value="PUA_Nip7-like"/>
    <property type="match status" value="1"/>
</dbReference>
<dbReference type="FunFam" id="3.10.450.220:FF:000001">
    <property type="entry name" value="60S ribosome subunit biogenesis protein NIP7 homolog"/>
    <property type="match status" value="1"/>
</dbReference>
<dbReference type="PROSITE" id="PS50890">
    <property type="entry name" value="PUA"/>
    <property type="match status" value="1"/>
</dbReference>
<dbReference type="InterPro" id="IPR023631">
    <property type="entry name" value="Amidase_dom"/>
</dbReference>
<dbReference type="FunFam" id="2.30.130.10:FF:000002">
    <property type="entry name" value="60S ribosome subunit biogenesis protein NIP7 homolog"/>
    <property type="match status" value="1"/>
</dbReference>
<evidence type="ECO:0000256" key="6">
    <source>
        <dbReference type="ARBA" id="ARBA00022517"/>
    </source>
</evidence>
<dbReference type="AlphaFoldDB" id="A0A7R8D5T4"/>
<dbReference type="OrthoDB" id="27490at2759"/>
<dbReference type="SUPFAM" id="SSF88697">
    <property type="entry name" value="PUA domain-like"/>
    <property type="match status" value="1"/>
</dbReference>
<evidence type="ECO:0000256" key="4">
    <source>
        <dbReference type="ARBA" id="ARBA00009895"/>
    </source>
</evidence>
<proteinExistence type="inferred from homology"/>